<sequence length="197" mass="22418">GCLRYRPQLPRLPYVKSLRQSPLLISWGYFIDGSTDIITLKAPSILCRVVIVAGCFTLFYNHVPSPKCHLMLNQPHFPNVTYFSIPAFKEPPRPRAECSLNPALSRHYPHVYQKVPIGEIFNIFFCTHGHDNEDSVGHAITPSNIHHCLLNSQQLLVGRVSSLYPATYPYIQPQYNGLAPEKLNEIAQKFTEVIVYQ</sequence>
<accession>A0ABV0MIE8</accession>
<name>A0ABV0MIE8_9TELE</name>
<dbReference type="EMBL" id="JAHRIO010001317">
    <property type="protein sequence ID" value="MEQ2158882.1"/>
    <property type="molecule type" value="Genomic_DNA"/>
</dbReference>
<protein>
    <submittedName>
        <fullName evidence="1">Uncharacterized protein</fullName>
    </submittedName>
</protein>
<evidence type="ECO:0000313" key="1">
    <source>
        <dbReference type="EMBL" id="MEQ2158882.1"/>
    </source>
</evidence>
<feature type="non-terminal residue" evidence="1">
    <location>
        <position position="1"/>
    </location>
</feature>
<organism evidence="1 2">
    <name type="scientific">Goodea atripinnis</name>
    <dbReference type="NCBI Taxonomy" id="208336"/>
    <lineage>
        <taxon>Eukaryota</taxon>
        <taxon>Metazoa</taxon>
        <taxon>Chordata</taxon>
        <taxon>Craniata</taxon>
        <taxon>Vertebrata</taxon>
        <taxon>Euteleostomi</taxon>
        <taxon>Actinopterygii</taxon>
        <taxon>Neopterygii</taxon>
        <taxon>Teleostei</taxon>
        <taxon>Neoteleostei</taxon>
        <taxon>Acanthomorphata</taxon>
        <taxon>Ovalentaria</taxon>
        <taxon>Atherinomorphae</taxon>
        <taxon>Cyprinodontiformes</taxon>
        <taxon>Goodeidae</taxon>
        <taxon>Goodea</taxon>
    </lineage>
</organism>
<gene>
    <name evidence="1" type="ORF">GOODEAATRI_016773</name>
</gene>
<comment type="caution">
    <text evidence="1">The sequence shown here is derived from an EMBL/GenBank/DDBJ whole genome shotgun (WGS) entry which is preliminary data.</text>
</comment>
<evidence type="ECO:0000313" key="2">
    <source>
        <dbReference type="Proteomes" id="UP001476798"/>
    </source>
</evidence>
<dbReference type="Proteomes" id="UP001476798">
    <property type="component" value="Unassembled WGS sequence"/>
</dbReference>
<reference evidence="1 2" key="1">
    <citation type="submission" date="2021-06" db="EMBL/GenBank/DDBJ databases">
        <authorList>
            <person name="Palmer J.M."/>
        </authorList>
    </citation>
    <scope>NUCLEOTIDE SEQUENCE [LARGE SCALE GENOMIC DNA]</scope>
    <source>
        <strain evidence="1 2">GA_2019</strain>
        <tissue evidence="1">Muscle</tissue>
    </source>
</reference>
<proteinExistence type="predicted"/>
<keyword evidence="2" id="KW-1185">Reference proteome</keyword>